<evidence type="ECO:0000313" key="1">
    <source>
        <dbReference type="EMBL" id="SFZ99078.1"/>
    </source>
</evidence>
<reference evidence="1" key="1">
    <citation type="submission" date="2016-10" db="EMBL/GenBank/DDBJ databases">
        <authorList>
            <person name="de Groot N.N."/>
        </authorList>
    </citation>
    <scope>NUCLEOTIDE SEQUENCE</scope>
</reference>
<organism evidence="1">
    <name type="scientific">hydrothermal vent metagenome</name>
    <dbReference type="NCBI Taxonomy" id="652676"/>
    <lineage>
        <taxon>unclassified sequences</taxon>
        <taxon>metagenomes</taxon>
        <taxon>ecological metagenomes</taxon>
    </lineage>
</organism>
<dbReference type="EMBL" id="FPKX01000074">
    <property type="protein sequence ID" value="SFZ99078.1"/>
    <property type="molecule type" value="Genomic_DNA"/>
</dbReference>
<dbReference type="AlphaFoldDB" id="A0A1W1EGD3"/>
<protein>
    <submittedName>
        <fullName evidence="1">Uncharacterized protein</fullName>
    </submittedName>
</protein>
<sequence length="101" mass="11806">MFIWIPVDGTDDINSKIVSQFEAKKWALVNFENGRAKSVDFYDKREDSEEAWVEFAILINKYENYIDLMNEGIMVLCVREEETIEEIVSAFAFKELDEIGL</sequence>
<accession>A0A1W1EGD3</accession>
<proteinExistence type="predicted"/>
<name>A0A1W1EGD3_9ZZZZ</name>
<gene>
    <name evidence="1" type="ORF">MNB_SV-5-992</name>
</gene>